<reference evidence="4 5" key="1">
    <citation type="submission" date="2018-03" db="EMBL/GenBank/DDBJ databases">
        <title>Genome sequencing of Ottowia sp.</title>
        <authorList>
            <person name="Kim S.-J."/>
            <person name="Heo J."/>
            <person name="Kwon S.-W."/>
        </authorList>
    </citation>
    <scope>NUCLEOTIDE SEQUENCE [LARGE SCALE GENOMIC DNA]</scope>
    <source>
        <strain evidence="4 5">KADR8-3</strain>
    </source>
</reference>
<dbReference type="EMBL" id="CP027666">
    <property type="protein sequence ID" value="AVO33160.1"/>
    <property type="molecule type" value="Genomic_DNA"/>
</dbReference>
<accession>A0A2S0MBG3</accession>
<dbReference type="PANTHER" id="PTHR48081:SF8">
    <property type="entry name" value="ALPHA_BETA HYDROLASE FOLD-3 DOMAIN-CONTAINING PROTEIN-RELATED"/>
    <property type="match status" value="1"/>
</dbReference>
<dbReference type="InterPro" id="IPR050300">
    <property type="entry name" value="GDXG_lipolytic_enzyme"/>
</dbReference>
<feature type="compositionally biased region" description="Basic and acidic residues" evidence="2">
    <location>
        <begin position="1"/>
        <end position="10"/>
    </location>
</feature>
<sequence length="385" mass="43642">MELQIREHRPAHPRQKKAPMRAWPTREAPLSDRRDGRAPVSSSHLPQRRPWARRGLSLARWPPTQAATTSAAFACSPMNTSYEYTHAEPPSFLSKLCVLGFRLSGIKRQSADKAREAIDKDSLPAPIPARMLAKFDVVQREFEGRPVWTLSPKGGRSDKVVLYLHGGAYIANIIRPHWSLIECLIDQTQASVMVPDYPLASAATCLDVFTYLDRLMPDFHRFRANRPWTIMGDSAGGGLSYAWSQWLRNHGQPQANRIILLSPWLDISTTNPKQLEIDRHDPMLPLMPVRMAAKAYVGDVPYDDYRVSPLFGDLQNLPPVSVFTGTYDIVNADAHELKDRLKSEHIPYNFYEYPKMFHVFMALTFLKEAKVAIGQISDLIRGARD</sequence>
<dbReference type="PANTHER" id="PTHR48081">
    <property type="entry name" value="AB HYDROLASE SUPERFAMILY PROTEIN C4A8.06C"/>
    <property type="match status" value="1"/>
</dbReference>
<dbReference type="GO" id="GO:0016787">
    <property type="term" value="F:hydrolase activity"/>
    <property type="evidence" value="ECO:0007669"/>
    <property type="project" value="UniProtKB-KW"/>
</dbReference>
<gene>
    <name evidence="4" type="ORF">C6570_01995</name>
</gene>
<proteinExistence type="predicted"/>
<feature type="domain" description="Alpha/beta hydrolase fold-3" evidence="3">
    <location>
        <begin position="161"/>
        <end position="361"/>
    </location>
</feature>
<feature type="region of interest" description="Disordered" evidence="2">
    <location>
        <begin position="1"/>
        <end position="49"/>
    </location>
</feature>
<dbReference type="Gene3D" id="3.40.50.1820">
    <property type="entry name" value="alpha/beta hydrolase"/>
    <property type="match status" value="1"/>
</dbReference>
<dbReference type="InterPro" id="IPR013094">
    <property type="entry name" value="AB_hydrolase_3"/>
</dbReference>
<evidence type="ECO:0000256" key="2">
    <source>
        <dbReference type="SAM" id="MobiDB-lite"/>
    </source>
</evidence>
<protein>
    <recommendedName>
        <fullName evidence="3">Alpha/beta hydrolase fold-3 domain-containing protein</fullName>
    </recommendedName>
</protein>
<dbReference type="Pfam" id="PF07859">
    <property type="entry name" value="Abhydrolase_3"/>
    <property type="match status" value="1"/>
</dbReference>
<evidence type="ECO:0000313" key="5">
    <source>
        <dbReference type="Proteomes" id="UP000239709"/>
    </source>
</evidence>
<evidence type="ECO:0000259" key="3">
    <source>
        <dbReference type="Pfam" id="PF07859"/>
    </source>
</evidence>
<keyword evidence="1" id="KW-0378">Hydrolase</keyword>
<dbReference type="SUPFAM" id="SSF53474">
    <property type="entry name" value="alpha/beta-Hydrolases"/>
    <property type="match status" value="1"/>
</dbReference>
<dbReference type="AlphaFoldDB" id="A0A2S0MBG3"/>
<dbReference type="OrthoDB" id="9794445at2"/>
<dbReference type="KEGG" id="otk:C6570_01995"/>
<name>A0A2S0MBG3_9BURK</name>
<dbReference type="Proteomes" id="UP000239709">
    <property type="component" value="Chromosome"/>
</dbReference>
<keyword evidence="5" id="KW-1185">Reference proteome</keyword>
<organism evidence="4 5">
    <name type="scientific">Ottowia oryzae</name>
    <dbReference type="NCBI Taxonomy" id="2109914"/>
    <lineage>
        <taxon>Bacteria</taxon>
        <taxon>Pseudomonadati</taxon>
        <taxon>Pseudomonadota</taxon>
        <taxon>Betaproteobacteria</taxon>
        <taxon>Burkholderiales</taxon>
        <taxon>Comamonadaceae</taxon>
        <taxon>Ottowia</taxon>
    </lineage>
</organism>
<evidence type="ECO:0000256" key="1">
    <source>
        <dbReference type="ARBA" id="ARBA00022801"/>
    </source>
</evidence>
<evidence type="ECO:0000313" key="4">
    <source>
        <dbReference type="EMBL" id="AVO33160.1"/>
    </source>
</evidence>
<dbReference type="InterPro" id="IPR029058">
    <property type="entry name" value="AB_hydrolase_fold"/>
</dbReference>